<feature type="transmembrane region" description="Helical" evidence="1">
    <location>
        <begin position="24"/>
        <end position="45"/>
    </location>
</feature>
<evidence type="ECO:0000256" key="1">
    <source>
        <dbReference type="SAM" id="Phobius"/>
    </source>
</evidence>
<dbReference type="EMBL" id="CP036455">
    <property type="protein sequence ID" value="QBI56508.1"/>
    <property type="molecule type" value="Genomic_DNA"/>
</dbReference>
<keyword evidence="1" id="KW-0472">Membrane</keyword>
<protein>
    <submittedName>
        <fullName evidence="2">Uncharacterized protein</fullName>
    </submittedName>
</protein>
<accession>A0A4P6Q6U7</accession>
<dbReference type="RefSeq" id="WP_165498650.1">
    <property type="nucleotide sequence ID" value="NZ_CP036455.1"/>
</dbReference>
<sequence length="153" mass="15588">MNNGTSSPAAADPQPPWRTTVGRLLMVAAAVSALVAAAGALPTVLAAGPEQLMAQTWRLYGFLVFAALFGLLALRPLHYRWVWEIVIANKVLLSVTAGAFVLGGQGVVGAAAAAIADGVLSVVVVAAYILCRGWRAGPRRADRTGPGSAAAAA</sequence>
<name>A0A4P6Q6U7_9ACTN</name>
<dbReference type="Proteomes" id="UP000292235">
    <property type="component" value="Chromosome"/>
</dbReference>
<feature type="transmembrane region" description="Helical" evidence="1">
    <location>
        <begin position="57"/>
        <end position="74"/>
    </location>
</feature>
<feature type="transmembrane region" description="Helical" evidence="1">
    <location>
        <begin position="81"/>
        <end position="102"/>
    </location>
</feature>
<organism evidence="2 3">
    <name type="scientific">Streptomonospora litoralis</name>
    <dbReference type="NCBI Taxonomy" id="2498135"/>
    <lineage>
        <taxon>Bacteria</taxon>
        <taxon>Bacillati</taxon>
        <taxon>Actinomycetota</taxon>
        <taxon>Actinomycetes</taxon>
        <taxon>Streptosporangiales</taxon>
        <taxon>Nocardiopsidaceae</taxon>
        <taxon>Streptomonospora</taxon>
    </lineage>
</organism>
<evidence type="ECO:0000313" key="3">
    <source>
        <dbReference type="Proteomes" id="UP000292235"/>
    </source>
</evidence>
<evidence type="ECO:0000313" key="2">
    <source>
        <dbReference type="EMBL" id="QBI56508.1"/>
    </source>
</evidence>
<dbReference type="KEGG" id="strr:EKD16_23810"/>
<gene>
    <name evidence="2" type="ORF">EKD16_23810</name>
</gene>
<keyword evidence="1" id="KW-0812">Transmembrane</keyword>
<proteinExistence type="predicted"/>
<keyword evidence="3" id="KW-1185">Reference proteome</keyword>
<reference evidence="2 3" key="1">
    <citation type="submission" date="2019-02" db="EMBL/GenBank/DDBJ databases">
        <authorList>
            <person name="Khodamoradi S."/>
            <person name="Hahnke R.L."/>
            <person name="Kaempfer P."/>
            <person name="Schumann P."/>
            <person name="Rohde M."/>
            <person name="Steinert M."/>
            <person name="Luzhetskyy A."/>
            <person name="Wink J."/>
            <person name="Ruckert C."/>
        </authorList>
    </citation>
    <scope>NUCLEOTIDE SEQUENCE [LARGE SCALE GENOMIC DNA]</scope>
    <source>
        <strain evidence="2 3">M2</strain>
    </source>
</reference>
<dbReference type="AlphaFoldDB" id="A0A4P6Q6U7"/>
<keyword evidence="1" id="KW-1133">Transmembrane helix</keyword>
<feature type="transmembrane region" description="Helical" evidence="1">
    <location>
        <begin position="108"/>
        <end position="130"/>
    </location>
</feature>